<dbReference type="AlphaFoldDB" id="A0ABD2MHP9"/>
<dbReference type="InterPro" id="IPR008952">
    <property type="entry name" value="Tetraspanin_EC2_sf"/>
</dbReference>
<evidence type="ECO:0008006" key="8">
    <source>
        <dbReference type="Google" id="ProtNLM"/>
    </source>
</evidence>
<evidence type="ECO:0000256" key="1">
    <source>
        <dbReference type="ARBA" id="ARBA00004141"/>
    </source>
</evidence>
<comment type="caution">
    <text evidence="6">The sequence shown here is derived from an EMBL/GenBank/DDBJ whole genome shotgun (WGS) entry which is preliminary data.</text>
</comment>
<evidence type="ECO:0000256" key="5">
    <source>
        <dbReference type="SAM" id="Phobius"/>
    </source>
</evidence>
<sequence>MLPNDYDKSEELDKSFVGSLESLSSAIYTWRKNYSSTRPVLVPLCQIGREVHFKIFFIFFIAFLLLSAGSGMIVASIWSMLYKMDYKYIFSYYLNMGYYSVAAGVLCIPCFLAAMCIHYNEKNNVLLPMLIGLLIISIGLLVFGTLIGLKFKEPLKFDKRDGTFTNTVLREDIKEQMLNSLRHTRNNSSDHMRVWNIIQTRLSCCGVISSKDWINASLPNSCCLKTPCYALNTFSKGCLDKLLYNVYWDVSFFIGLNSILFTIEVRTNHSSKEPE</sequence>
<keyword evidence="4 5" id="KW-0472">Membrane</keyword>
<evidence type="ECO:0000313" key="6">
    <source>
        <dbReference type="EMBL" id="KAL3265874.1"/>
    </source>
</evidence>
<dbReference type="CDD" id="cd03127">
    <property type="entry name" value="tetraspanin_LEL"/>
    <property type="match status" value="1"/>
</dbReference>
<keyword evidence="7" id="KW-1185">Reference proteome</keyword>
<evidence type="ECO:0000313" key="7">
    <source>
        <dbReference type="Proteomes" id="UP001516400"/>
    </source>
</evidence>
<dbReference type="GO" id="GO:0016020">
    <property type="term" value="C:membrane"/>
    <property type="evidence" value="ECO:0007669"/>
    <property type="project" value="UniProtKB-SubCell"/>
</dbReference>
<dbReference type="EMBL" id="JABFTP020000001">
    <property type="protein sequence ID" value="KAL3265874.1"/>
    <property type="molecule type" value="Genomic_DNA"/>
</dbReference>
<reference evidence="6 7" key="1">
    <citation type="journal article" date="2021" name="BMC Biol.">
        <title>Horizontally acquired antibacterial genes associated with adaptive radiation of ladybird beetles.</title>
        <authorList>
            <person name="Li H.S."/>
            <person name="Tang X.F."/>
            <person name="Huang Y.H."/>
            <person name="Xu Z.Y."/>
            <person name="Chen M.L."/>
            <person name="Du X.Y."/>
            <person name="Qiu B.Y."/>
            <person name="Chen P.T."/>
            <person name="Zhang W."/>
            <person name="Slipinski A."/>
            <person name="Escalona H.E."/>
            <person name="Waterhouse R.M."/>
            <person name="Zwick A."/>
            <person name="Pang H."/>
        </authorList>
    </citation>
    <scope>NUCLEOTIDE SEQUENCE [LARGE SCALE GENOMIC DNA]</scope>
    <source>
        <strain evidence="6">SYSU2018</strain>
    </source>
</reference>
<name>A0ABD2MHP9_9CUCU</name>
<evidence type="ECO:0000256" key="3">
    <source>
        <dbReference type="ARBA" id="ARBA00022989"/>
    </source>
</evidence>
<protein>
    <recommendedName>
        <fullName evidence="8">Tetraspanin</fullName>
    </recommendedName>
</protein>
<keyword evidence="2 5" id="KW-0812">Transmembrane</keyword>
<feature type="transmembrane region" description="Helical" evidence="5">
    <location>
        <begin position="98"/>
        <end position="120"/>
    </location>
</feature>
<feature type="transmembrane region" description="Helical" evidence="5">
    <location>
        <begin position="55"/>
        <end position="78"/>
    </location>
</feature>
<dbReference type="InterPro" id="IPR018499">
    <property type="entry name" value="Tetraspanin/Peripherin"/>
</dbReference>
<evidence type="ECO:0000256" key="2">
    <source>
        <dbReference type="ARBA" id="ARBA00022692"/>
    </source>
</evidence>
<dbReference type="Gene3D" id="1.10.1450.10">
    <property type="entry name" value="Tetraspanin"/>
    <property type="match status" value="1"/>
</dbReference>
<dbReference type="SUPFAM" id="SSF48652">
    <property type="entry name" value="Tetraspanin"/>
    <property type="match status" value="1"/>
</dbReference>
<accession>A0ABD2MHP9</accession>
<comment type="subcellular location">
    <subcellularLocation>
        <location evidence="1">Membrane</location>
        <topology evidence="1">Multi-pass membrane protein</topology>
    </subcellularLocation>
</comment>
<dbReference type="PANTHER" id="PTHR19282">
    <property type="entry name" value="TETRASPANIN"/>
    <property type="match status" value="1"/>
</dbReference>
<feature type="transmembrane region" description="Helical" evidence="5">
    <location>
        <begin position="126"/>
        <end position="149"/>
    </location>
</feature>
<keyword evidence="3 5" id="KW-1133">Transmembrane helix</keyword>
<gene>
    <name evidence="6" type="ORF">HHI36_010068</name>
</gene>
<dbReference type="PANTHER" id="PTHR19282:SF562">
    <property type="entry name" value="AT12771P-RELATED"/>
    <property type="match status" value="1"/>
</dbReference>
<dbReference type="Pfam" id="PF00335">
    <property type="entry name" value="Tetraspanin"/>
    <property type="match status" value="1"/>
</dbReference>
<evidence type="ECO:0000256" key="4">
    <source>
        <dbReference type="ARBA" id="ARBA00023136"/>
    </source>
</evidence>
<dbReference type="Proteomes" id="UP001516400">
    <property type="component" value="Unassembled WGS sequence"/>
</dbReference>
<organism evidence="6 7">
    <name type="scientific">Cryptolaemus montrouzieri</name>
    <dbReference type="NCBI Taxonomy" id="559131"/>
    <lineage>
        <taxon>Eukaryota</taxon>
        <taxon>Metazoa</taxon>
        <taxon>Ecdysozoa</taxon>
        <taxon>Arthropoda</taxon>
        <taxon>Hexapoda</taxon>
        <taxon>Insecta</taxon>
        <taxon>Pterygota</taxon>
        <taxon>Neoptera</taxon>
        <taxon>Endopterygota</taxon>
        <taxon>Coleoptera</taxon>
        <taxon>Polyphaga</taxon>
        <taxon>Cucujiformia</taxon>
        <taxon>Coccinelloidea</taxon>
        <taxon>Coccinellidae</taxon>
        <taxon>Scymninae</taxon>
        <taxon>Scymnini</taxon>
        <taxon>Cryptolaemus</taxon>
    </lineage>
</organism>
<proteinExistence type="predicted"/>